<evidence type="ECO:0000256" key="5">
    <source>
        <dbReference type="ARBA" id="ARBA00013243"/>
    </source>
</evidence>
<evidence type="ECO:0000259" key="27">
    <source>
        <dbReference type="PROSITE" id="PS51767"/>
    </source>
</evidence>
<dbReference type="InterPro" id="IPR039551">
    <property type="entry name" value="Cho/carn_acyl_trans"/>
</dbReference>
<feature type="active site" evidence="23">
    <location>
        <position position="271"/>
    </location>
</feature>
<dbReference type="Pfam" id="PF00755">
    <property type="entry name" value="Carn_acyltransf"/>
    <property type="match status" value="1"/>
</dbReference>
<evidence type="ECO:0000256" key="15">
    <source>
        <dbReference type="ARBA" id="ARBA00023157"/>
    </source>
</evidence>
<evidence type="ECO:0000256" key="6">
    <source>
        <dbReference type="ARBA" id="ARBA00022448"/>
    </source>
</evidence>
<dbReference type="PROSITE" id="PS00440">
    <property type="entry name" value="ACYLTRANSF_C_2"/>
    <property type="match status" value="1"/>
</dbReference>
<evidence type="ECO:0000256" key="10">
    <source>
        <dbReference type="ARBA" id="ARBA00022832"/>
    </source>
</evidence>
<evidence type="ECO:0000256" key="21">
    <source>
        <dbReference type="ARBA" id="ARBA00048480"/>
    </source>
</evidence>
<feature type="domain" description="Peptidase A1" evidence="27">
    <location>
        <begin position="69"/>
        <end position="375"/>
    </location>
</feature>
<keyword evidence="8" id="KW-0812">Transmembrane</keyword>
<dbReference type="GO" id="GO:0005741">
    <property type="term" value="C:mitochondrial outer membrane"/>
    <property type="evidence" value="ECO:0007669"/>
    <property type="project" value="UniProtKB-SubCell"/>
</dbReference>
<accession>A0A8C7SJT2</accession>
<reference evidence="28" key="2">
    <citation type="submission" date="2025-08" db="UniProtKB">
        <authorList>
            <consortium name="Ensembl"/>
        </authorList>
    </citation>
    <scope>IDENTIFICATION</scope>
</reference>
<protein>
    <recommendedName>
        <fullName evidence="17">Carnitine O-palmitoyltransferase 1, muscle isoform</fullName>
        <ecNumber evidence="5">2.3.1.21</ecNumber>
    </recommendedName>
    <alternativeName>
        <fullName evidence="18">Carnitine O-palmitoyltransferase I, muscle isoform</fullName>
    </alternativeName>
    <alternativeName>
        <fullName evidence="19">Carnitine palmitoyltransferase 1B</fullName>
    </alternativeName>
</protein>
<evidence type="ECO:0000256" key="16">
    <source>
        <dbReference type="ARBA" id="ARBA00023315"/>
    </source>
</evidence>
<keyword evidence="12" id="KW-0443">Lipid metabolism</keyword>
<evidence type="ECO:0000256" key="11">
    <source>
        <dbReference type="ARBA" id="ARBA00022989"/>
    </source>
</evidence>
<keyword evidence="9" id="KW-1000">Mitochondrion outer membrane</keyword>
<sequence length="906" mass="102745">MKCLVIVLVCAVLAEGIHRIPLVKHKSIRERMMEKGERLPYQDPALKYFPDEFAGSATMYINNYADTTYYGAITIGTPPQSFQVLFDTGSANLWVDSVLCNTQACNSHTKFNPQQSSTYSANGETFYLPYGTGSLSGVFGYDTVNVGGIFINHQEIGLSTDEPGQTFVVAQFDGILGMSYPSISAGQETPFMDNIMSLNLLKANIFAFYLTRDGQQGSELSFGEVDNTKYQGQIYWTPVTAQTYWQIGIQGFQINGQETGWCGQGCQAIVDTGTSMLTAPKQIMGTLMQSIGAQQDQYGQYTVNCNQINSLPTLTFTINGVNFPLPPSAYIQQYNQMEVVANDFKRDEAPKLQKYLILKSWWATNYVSDWWEEYIYLRGRSPIMVNSNFYAMDLLYVIPTHRQAARAGNVVHAMLQYRRKLERGEHAPLRALGVVPMCSYQMERMFNTTRIPGIETDFVQHLSDRKHLVVYHKGRFFKVWLYYGGRHLWPSELETQFQRILDDTTEPQPGELKLAALTAGNRVPWARSRLKYFSQGVNKASLEAIETSAFFLTLDDEAHGYDPDKLRSLDLYAKSLLHGKCYDRWFDKSFTLIAYKNGKLGVNAEHSWADAPIVGHMWEYVLATDCFHLGYTEEGHCKGDINKGLPPTAKLQWDIPLECQEVIEDSYMVAKEIADDVDFHGCLFDEFGKGLIKKSRTSPDAFIQLALQLAQFRDKGEFCLTYEASMTRMFREGRTETVRSCTIESTAFVRAMQDKNTKSAQRLDLFRKAADKHQNMYRLAMTGSGIDRHLFCLYIMSKYLNIDSPFLKQVLSEPWRLSTSQTPQQQLNMVDINKFPRYVGAGGGFGPVADDGYGVSYIIVGENLITFHISSKFSSPETDSYRFGQNIRQAMLDIRALFDQNDKKEM</sequence>
<organism evidence="28 29">
    <name type="scientific">Oncorhynchus mykiss</name>
    <name type="common">Rainbow trout</name>
    <name type="synonym">Salmo gairdneri</name>
    <dbReference type="NCBI Taxonomy" id="8022"/>
    <lineage>
        <taxon>Eukaryota</taxon>
        <taxon>Metazoa</taxon>
        <taxon>Chordata</taxon>
        <taxon>Craniata</taxon>
        <taxon>Vertebrata</taxon>
        <taxon>Euteleostomi</taxon>
        <taxon>Actinopterygii</taxon>
        <taxon>Neopterygii</taxon>
        <taxon>Teleostei</taxon>
        <taxon>Protacanthopterygii</taxon>
        <taxon>Salmoniformes</taxon>
        <taxon>Salmonidae</taxon>
        <taxon>Salmoninae</taxon>
        <taxon>Oncorhynchus</taxon>
    </lineage>
</organism>
<evidence type="ECO:0000256" key="18">
    <source>
        <dbReference type="ARBA" id="ARBA00041685"/>
    </source>
</evidence>
<evidence type="ECO:0000256" key="13">
    <source>
        <dbReference type="ARBA" id="ARBA00023128"/>
    </source>
</evidence>
<evidence type="ECO:0000256" key="12">
    <source>
        <dbReference type="ARBA" id="ARBA00023098"/>
    </source>
</evidence>
<dbReference type="InterPro" id="IPR023213">
    <property type="entry name" value="CAT-like_dom_sf"/>
</dbReference>
<evidence type="ECO:0000256" key="14">
    <source>
        <dbReference type="ARBA" id="ARBA00023136"/>
    </source>
</evidence>
<name>A0A8C7SJT2_ONCMY</name>
<dbReference type="GO" id="GO:0009437">
    <property type="term" value="P:carnitine metabolic process"/>
    <property type="evidence" value="ECO:0007669"/>
    <property type="project" value="TreeGrafter"/>
</dbReference>
<keyword evidence="15 24" id="KW-1015">Disulfide bond</keyword>
<dbReference type="InterPro" id="IPR042231">
    <property type="entry name" value="Cho/carn_acyl_trans_2"/>
</dbReference>
<comment type="similarity">
    <text evidence="3">Belongs to the carnitine/choline acetyltransferase family.</text>
</comment>
<dbReference type="GO" id="GO:0006508">
    <property type="term" value="P:proteolysis"/>
    <property type="evidence" value="ECO:0007669"/>
    <property type="project" value="UniProtKB-KW"/>
</dbReference>
<keyword evidence="25" id="KW-0064">Aspartyl protease</keyword>
<evidence type="ECO:0000256" key="25">
    <source>
        <dbReference type="RuleBase" id="RU000454"/>
    </source>
</evidence>
<dbReference type="GO" id="GO:0004095">
    <property type="term" value="F:carnitine O-palmitoyltransferase activity"/>
    <property type="evidence" value="ECO:0007669"/>
    <property type="project" value="UniProtKB-EC"/>
</dbReference>
<evidence type="ECO:0000256" key="19">
    <source>
        <dbReference type="ARBA" id="ARBA00042959"/>
    </source>
</evidence>
<dbReference type="SUPFAM" id="SSF50630">
    <property type="entry name" value="Acid proteases"/>
    <property type="match status" value="1"/>
</dbReference>
<dbReference type="Pfam" id="PF07966">
    <property type="entry name" value="A1_Propeptide"/>
    <property type="match status" value="1"/>
</dbReference>
<comment type="subcellular location">
    <subcellularLocation>
        <location evidence="1">Mitochondrion outer membrane</location>
        <topology evidence="1">Multi-pass membrane protein</topology>
    </subcellularLocation>
</comment>
<evidence type="ECO:0000256" key="9">
    <source>
        <dbReference type="ARBA" id="ARBA00022787"/>
    </source>
</evidence>
<dbReference type="GO" id="GO:0015909">
    <property type="term" value="P:long-chain fatty acid transport"/>
    <property type="evidence" value="ECO:0007669"/>
    <property type="project" value="TreeGrafter"/>
</dbReference>
<evidence type="ECO:0000313" key="29">
    <source>
        <dbReference type="Proteomes" id="UP000694395"/>
    </source>
</evidence>
<keyword evidence="25" id="KW-0378">Hydrolase</keyword>
<dbReference type="GeneTree" id="ENSGT01150000286917"/>
<dbReference type="SUPFAM" id="SSF52777">
    <property type="entry name" value="CoA-dependent acyltransferases"/>
    <property type="match status" value="2"/>
</dbReference>
<dbReference type="InterPro" id="IPR032861">
    <property type="entry name" value="TAXi_N"/>
</dbReference>
<feature type="active site" description="Proton acceptor" evidence="22">
    <location>
        <position position="606"/>
    </location>
</feature>
<comment type="catalytic activity">
    <reaction evidence="21">
        <text>(R)-carnitine + hexadecanoyl-CoA = O-hexadecanoyl-(R)-carnitine + CoA</text>
        <dbReference type="Rhea" id="RHEA:12661"/>
        <dbReference type="ChEBI" id="CHEBI:16347"/>
        <dbReference type="ChEBI" id="CHEBI:17490"/>
        <dbReference type="ChEBI" id="CHEBI:57287"/>
        <dbReference type="ChEBI" id="CHEBI:57379"/>
        <dbReference type="EC" id="2.3.1.21"/>
    </reaction>
    <physiologicalReaction direction="left-to-right" evidence="21">
        <dbReference type="Rhea" id="RHEA:12662"/>
    </physiologicalReaction>
</comment>
<evidence type="ECO:0000256" key="8">
    <source>
        <dbReference type="ARBA" id="ARBA00022692"/>
    </source>
</evidence>
<feature type="signal peptide" evidence="26">
    <location>
        <begin position="1"/>
        <end position="19"/>
    </location>
</feature>
<evidence type="ECO:0000256" key="26">
    <source>
        <dbReference type="SAM" id="SignalP"/>
    </source>
</evidence>
<keyword evidence="26" id="KW-0732">Signal</keyword>
<dbReference type="EC" id="2.3.1.21" evidence="5"/>
<keyword evidence="14" id="KW-0472">Membrane</keyword>
<evidence type="ECO:0000256" key="17">
    <source>
        <dbReference type="ARBA" id="ARBA00040569"/>
    </source>
</evidence>
<keyword evidence="11" id="KW-1133">Transmembrane helix</keyword>
<dbReference type="PROSITE" id="PS00141">
    <property type="entry name" value="ASP_PROTEASE"/>
    <property type="match status" value="2"/>
</dbReference>
<dbReference type="Gene3D" id="2.40.70.10">
    <property type="entry name" value="Acid Proteases"/>
    <property type="match status" value="1"/>
</dbReference>
<keyword evidence="16" id="KW-0012">Acyltransferase</keyword>
<evidence type="ECO:0000256" key="1">
    <source>
        <dbReference type="ARBA" id="ARBA00004374"/>
    </source>
</evidence>
<proteinExistence type="inferred from homology"/>
<evidence type="ECO:0000256" key="20">
    <source>
        <dbReference type="ARBA" id="ARBA00043926"/>
    </source>
</evidence>
<evidence type="ECO:0000256" key="7">
    <source>
        <dbReference type="ARBA" id="ARBA00022679"/>
    </source>
</evidence>
<dbReference type="InterPro" id="IPR001461">
    <property type="entry name" value="Aspartic_peptidase_A1"/>
</dbReference>
<keyword evidence="13" id="KW-0496">Mitochondrion</keyword>
<dbReference type="Proteomes" id="UP000694395">
    <property type="component" value="Chromosome 2"/>
</dbReference>
<dbReference type="PRINTS" id="PR00792">
    <property type="entry name" value="PEPSIN"/>
</dbReference>
<dbReference type="Gene3D" id="3.30.559.10">
    <property type="entry name" value="Chloramphenicol acetyltransferase-like domain"/>
    <property type="match status" value="1"/>
</dbReference>
<evidence type="ECO:0000256" key="2">
    <source>
        <dbReference type="ARBA" id="ARBA00005005"/>
    </source>
</evidence>
<dbReference type="GO" id="GO:0004190">
    <property type="term" value="F:aspartic-type endopeptidase activity"/>
    <property type="evidence" value="ECO:0007669"/>
    <property type="project" value="UniProtKB-KW"/>
</dbReference>
<comment type="pathway">
    <text evidence="2">Lipid metabolism; fatty acid beta-oxidation.</text>
</comment>
<evidence type="ECO:0000256" key="22">
    <source>
        <dbReference type="PIRSR" id="PIRSR600542-1"/>
    </source>
</evidence>
<comment type="similarity">
    <text evidence="4 25">Belongs to the peptidase A1 family.</text>
</comment>
<dbReference type="FunFam" id="3.30.559.10:FF:000042">
    <property type="entry name" value="Carnitine Palmitoyl Transferase"/>
    <property type="match status" value="1"/>
</dbReference>
<dbReference type="InterPro" id="IPR000542">
    <property type="entry name" value="Carn_acyl_trans"/>
</dbReference>
<dbReference type="FunFam" id="2.40.70.10:FF:000004">
    <property type="entry name" value="Pepsin A"/>
    <property type="match status" value="1"/>
</dbReference>
<feature type="disulfide bond" evidence="24">
    <location>
        <begin position="100"/>
        <end position="105"/>
    </location>
</feature>
<dbReference type="Ensembl" id="ENSOMYT00000074114.2">
    <property type="protein sequence ID" value="ENSOMYP00000068028.2"/>
    <property type="gene ID" value="ENSOMYG00000030614.2"/>
</dbReference>
<dbReference type="InterPro" id="IPR033121">
    <property type="entry name" value="PEPTIDASE_A1"/>
</dbReference>
<keyword evidence="7" id="KW-0808">Transferase</keyword>
<dbReference type="InterPro" id="IPR012848">
    <property type="entry name" value="Aspartic_peptidase_N"/>
</dbReference>
<reference evidence="28" key="3">
    <citation type="submission" date="2025-09" db="UniProtKB">
        <authorList>
            <consortium name="Ensembl"/>
        </authorList>
    </citation>
    <scope>IDENTIFICATION</scope>
</reference>
<dbReference type="Gene3D" id="3.30.559.70">
    <property type="entry name" value="Choline/Carnitine o-acyltransferase, domain 2"/>
    <property type="match status" value="1"/>
</dbReference>
<dbReference type="GO" id="GO:0006631">
    <property type="term" value="P:fatty acid metabolic process"/>
    <property type="evidence" value="ECO:0007669"/>
    <property type="project" value="UniProtKB-KW"/>
</dbReference>
<gene>
    <name evidence="28" type="primary">LOC100329197</name>
</gene>
<evidence type="ECO:0000256" key="3">
    <source>
        <dbReference type="ARBA" id="ARBA00005232"/>
    </source>
</evidence>
<dbReference type="Gene3D" id="6.10.140.60">
    <property type="match status" value="1"/>
</dbReference>
<dbReference type="PROSITE" id="PS51767">
    <property type="entry name" value="PEPTIDASE_A1"/>
    <property type="match status" value="1"/>
</dbReference>
<evidence type="ECO:0000256" key="4">
    <source>
        <dbReference type="ARBA" id="ARBA00007447"/>
    </source>
</evidence>
<dbReference type="FunFam" id="3.30.559.70:FF:000001">
    <property type="entry name" value="Carnitine O-palmitoyltransferase 1, liver isoform"/>
    <property type="match status" value="1"/>
</dbReference>
<keyword evidence="6" id="KW-0813">Transport</keyword>
<dbReference type="InterPro" id="IPR021109">
    <property type="entry name" value="Peptidase_aspartic_dom_sf"/>
</dbReference>
<keyword evidence="25" id="KW-0645">Protease</keyword>
<comment type="function">
    <text evidence="20">Catalyzes the transfer of the acyl group of long-chain fatty acid-CoA conjugates onto carnitine, an essential step for the mitochondrial uptake of long-chain fatty acids and their subsequent beta-oxidation in the mitochondrion.</text>
</comment>
<keyword evidence="10" id="KW-0276">Fatty acid metabolism</keyword>
<dbReference type="AlphaFoldDB" id="A0A8C7SJT2"/>
<evidence type="ECO:0000256" key="24">
    <source>
        <dbReference type="PIRSR" id="PIRSR601461-2"/>
    </source>
</evidence>
<dbReference type="Pfam" id="PF14543">
    <property type="entry name" value="TAXi_N"/>
    <property type="match status" value="1"/>
</dbReference>
<feature type="active site" evidence="23">
    <location>
        <position position="87"/>
    </location>
</feature>
<dbReference type="InterPro" id="IPR001969">
    <property type="entry name" value="Aspartic_peptidase_AS"/>
</dbReference>
<reference evidence="28" key="1">
    <citation type="submission" date="2020-07" db="EMBL/GenBank/DDBJ databases">
        <title>A long reads based de novo assembly of the rainbow trout Arlee double haploid line genome.</title>
        <authorList>
            <person name="Gao G."/>
            <person name="Palti Y."/>
        </authorList>
    </citation>
    <scope>NUCLEOTIDE SEQUENCE [LARGE SCALE GENOMIC DNA]</scope>
</reference>
<evidence type="ECO:0000313" key="28">
    <source>
        <dbReference type="Ensembl" id="ENSOMYP00000068028.2"/>
    </source>
</evidence>
<dbReference type="PANTHER" id="PTHR22589">
    <property type="entry name" value="CARNITINE O-ACYLTRANSFERASE"/>
    <property type="match status" value="1"/>
</dbReference>
<evidence type="ECO:0000256" key="23">
    <source>
        <dbReference type="PIRSR" id="PIRSR601461-1"/>
    </source>
</evidence>
<feature type="chain" id="PRO_5035459040" description="Carnitine O-palmitoyltransferase 1, muscle isoform" evidence="26">
    <location>
        <begin position="20"/>
        <end position="906"/>
    </location>
</feature>
<keyword evidence="29" id="KW-1185">Reference proteome</keyword>
<dbReference type="PANTHER" id="PTHR22589:SF69">
    <property type="entry name" value="CARNITINE O-PALMITOYLTRANSFERASE 1, MUSCLE ISOFORM"/>
    <property type="match status" value="1"/>
</dbReference>